<feature type="domain" description="PDEase" evidence="10">
    <location>
        <begin position="556"/>
        <end position="880"/>
    </location>
</feature>
<dbReference type="PANTHER" id="PTHR11347">
    <property type="entry name" value="CYCLIC NUCLEOTIDE PHOSPHODIESTERASE"/>
    <property type="match status" value="1"/>
</dbReference>
<evidence type="ECO:0000256" key="2">
    <source>
        <dbReference type="ARBA" id="ARBA00022535"/>
    </source>
</evidence>
<dbReference type="FunFam" id="3.30.450.40:FF:000018">
    <property type="entry name" value="Phosphodiesterase"/>
    <property type="match status" value="1"/>
</dbReference>
<dbReference type="FunFam" id="1.10.1300.10:FF:000003">
    <property type="entry name" value="Phosphodiesterase"/>
    <property type="match status" value="1"/>
</dbReference>
<dbReference type="Proteomes" id="UP000694408">
    <property type="component" value="Unplaced"/>
</dbReference>
<evidence type="ECO:0000256" key="3">
    <source>
        <dbReference type="ARBA" id="ARBA00022723"/>
    </source>
</evidence>
<dbReference type="SUPFAM" id="SSF109604">
    <property type="entry name" value="HD-domain/PDEase-like"/>
    <property type="match status" value="1"/>
</dbReference>
<feature type="binding site" evidence="7">
    <location>
        <position position="636"/>
    </location>
    <ligand>
        <name>Zn(2+)</name>
        <dbReference type="ChEBI" id="CHEBI:29105"/>
        <label>1</label>
    </ligand>
</feature>
<keyword evidence="12" id="KW-1185">Reference proteome</keyword>
<proteinExistence type="inferred from homology"/>
<feature type="binding site" evidence="7">
    <location>
        <position position="673"/>
    </location>
    <ligand>
        <name>Zn(2+)</name>
        <dbReference type="ChEBI" id="CHEBI:29105"/>
        <label>2</label>
    </ligand>
</feature>
<comment type="similarity">
    <text evidence="1 8">Belongs to the cyclic nucleotide phosphodiesterase family.</text>
</comment>
<dbReference type="SMART" id="SM00471">
    <property type="entry name" value="HDc"/>
    <property type="match status" value="1"/>
</dbReference>
<organism evidence="11 12">
    <name type="scientific">Junco hyemalis</name>
    <name type="common">Dark-eyed junco</name>
    <dbReference type="NCBI Taxonomy" id="40217"/>
    <lineage>
        <taxon>Eukaryota</taxon>
        <taxon>Metazoa</taxon>
        <taxon>Chordata</taxon>
        <taxon>Craniata</taxon>
        <taxon>Vertebrata</taxon>
        <taxon>Euteleostomi</taxon>
        <taxon>Archelosauria</taxon>
        <taxon>Archosauria</taxon>
        <taxon>Dinosauria</taxon>
        <taxon>Saurischia</taxon>
        <taxon>Theropoda</taxon>
        <taxon>Coelurosauria</taxon>
        <taxon>Aves</taxon>
        <taxon>Neognathae</taxon>
        <taxon>Neoaves</taxon>
        <taxon>Telluraves</taxon>
        <taxon>Australaves</taxon>
        <taxon>Passeriformes</taxon>
        <taxon>Passerellidae</taxon>
        <taxon>Junco</taxon>
    </lineage>
</organism>
<evidence type="ECO:0000259" key="10">
    <source>
        <dbReference type="PROSITE" id="PS51845"/>
    </source>
</evidence>
<evidence type="ECO:0000256" key="1">
    <source>
        <dbReference type="ARBA" id="ARBA00007648"/>
    </source>
</evidence>
<keyword evidence="2" id="KW-0140">cGMP</keyword>
<dbReference type="Pfam" id="PF00233">
    <property type="entry name" value="PDEase_I"/>
    <property type="match status" value="1"/>
</dbReference>
<dbReference type="Ensembl" id="ENSJHYT00000019676.1">
    <property type="protein sequence ID" value="ENSJHYP00000016332.1"/>
    <property type="gene ID" value="ENSJHYG00000012381.1"/>
</dbReference>
<dbReference type="Gene3D" id="3.30.450.40">
    <property type="match status" value="3"/>
</dbReference>
<dbReference type="PROSITE" id="PS51845">
    <property type="entry name" value="PDEASE_I_2"/>
    <property type="match status" value="1"/>
</dbReference>
<keyword evidence="3 7" id="KW-0479">Metal-binding</keyword>
<reference evidence="11" key="1">
    <citation type="submission" date="2025-08" db="UniProtKB">
        <authorList>
            <consortium name="Ensembl"/>
        </authorList>
    </citation>
    <scope>IDENTIFICATION</scope>
</reference>
<dbReference type="GO" id="GO:0046872">
    <property type="term" value="F:metal ion binding"/>
    <property type="evidence" value="ECO:0007669"/>
    <property type="project" value="UniProtKB-KW"/>
</dbReference>
<feature type="region of interest" description="Disordered" evidence="9">
    <location>
        <begin position="269"/>
        <end position="317"/>
    </location>
</feature>
<evidence type="ECO:0000313" key="11">
    <source>
        <dbReference type="Ensembl" id="ENSJHYP00000016332.1"/>
    </source>
</evidence>
<evidence type="ECO:0000256" key="4">
    <source>
        <dbReference type="ARBA" id="ARBA00022801"/>
    </source>
</evidence>
<dbReference type="InterPro" id="IPR003607">
    <property type="entry name" value="HD/PDEase_dom"/>
</dbReference>
<dbReference type="Pfam" id="PF01590">
    <property type="entry name" value="GAF"/>
    <property type="match status" value="1"/>
</dbReference>
<feature type="binding site" evidence="7">
    <location>
        <position position="672"/>
    </location>
    <ligand>
        <name>Zn(2+)</name>
        <dbReference type="ChEBI" id="CHEBI:29105"/>
        <label>1</label>
    </ligand>
</feature>
<feature type="compositionally biased region" description="Low complexity" evidence="9">
    <location>
        <begin position="269"/>
        <end position="301"/>
    </location>
</feature>
<dbReference type="SUPFAM" id="SSF55781">
    <property type="entry name" value="GAF domain-like"/>
    <property type="match status" value="2"/>
</dbReference>
<feature type="active site" description="Proton donor" evidence="5">
    <location>
        <position position="632"/>
    </location>
</feature>
<evidence type="ECO:0000256" key="9">
    <source>
        <dbReference type="SAM" id="MobiDB-lite"/>
    </source>
</evidence>
<keyword evidence="4 8" id="KW-0378">Hydrolase</keyword>
<accession>A0A8C5JEQ5</accession>
<feature type="compositionally biased region" description="Gly residues" evidence="9">
    <location>
        <begin position="54"/>
        <end position="72"/>
    </location>
</feature>
<dbReference type="Gene3D" id="1.10.1300.10">
    <property type="entry name" value="3'5'-cyclic nucleotide phosphodiesterase, catalytic domain"/>
    <property type="match status" value="1"/>
</dbReference>
<feature type="region of interest" description="Disordered" evidence="9">
    <location>
        <begin position="29"/>
        <end position="80"/>
    </location>
</feature>
<feature type="binding site" evidence="6">
    <location>
        <begin position="632"/>
        <end position="636"/>
    </location>
    <ligand>
        <name>AMP</name>
        <dbReference type="ChEBI" id="CHEBI:456215"/>
    </ligand>
</feature>
<dbReference type="GO" id="GO:0007165">
    <property type="term" value="P:signal transduction"/>
    <property type="evidence" value="ECO:0007669"/>
    <property type="project" value="InterPro"/>
</dbReference>
<dbReference type="GO" id="GO:0004114">
    <property type="term" value="F:3',5'-cyclic-nucleotide phosphodiesterase activity"/>
    <property type="evidence" value="ECO:0007669"/>
    <property type="project" value="InterPro"/>
</dbReference>
<evidence type="ECO:0000256" key="5">
    <source>
        <dbReference type="PIRSR" id="PIRSR623088-1"/>
    </source>
</evidence>
<dbReference type="CDD" id="cd00077">
    <property type="entry name" value="HDc"/>
    <property type="match status" value="1"/>
</dbReference>
<evidence type="ECO:0000256" key="6">
    <source>
        <dbReference type="PIRSR" id="PIRSR623088-2"/>
    </source>
</evidence>
<protein>
    <recommendedName>
        <fullName evidence="8">Phosphodiesterase</fullName>
        <ecNumber evidence="8">3.1.4.-</ecNumber>
    </recommendedName>
</protein>
<dbReference type="PRINTS" id="PR00387">
    <property type="entry name" value="PDIESTERASE1"/>
</dbReference>
<name>A0A8C5JEQ5_JUNHY</name>
<dbReference type="PROSITE" id="PS00126">
    <property type="entry name" value="PDEASE_I_1"/>
    <property type="match status" value="1"/>
</dbReference>
<feature type="binding site" evidence="6">
    <location>
        <position position="837"/>
    </location>
    <ligand>
        <name>AMP</name>
        <dbReference type="ChEBI" id="CHEBI:456215"/>
    </ligand>
</feature>
<sequence length="903" mass="100339">MAAAGDAGLDVAAVESFLERHPELVEKWLQRKNSLPKAPAVPAAPSEERRSSDGPGGSWGSAGGPGGPGPGGLQRRASQKELRKSFARSKAIHVNLTYDEHVHARAQEPLSSVRRRALLRKASSLPPTTAHILSALLESRVSLPQYPPTALDYKRYLKEHNERQFFLELVKDISNDLDLTSLSYKILIFVCLMVDADRGSLFLVEGTSAGKKTLVSKFFDVHAGTPLLPCGSTEDSNEVQVPWGKGIIGYVAEHGETVNIPDAYQVGAGQAAPGRGADRAAPWPGPASPRVSLRPSRSPARGGPARSGAVGAGRVPGNAGDSGREVMQMYLPFCGIAISNAQLFAASRKEYDRSRALLEVVNDLFEEQTDLEKIVKKIMHRAQTLLKCERCSVLLLEDIESPVVKFTKSFELLSPKCSADTDNSFKDSVEKSSYSDWLINNSIAELVASTGLPVNISDAYQDPRFDAEADQISGFHIRSVLCVPIWNSTHQIIGVAQVLNRLDGKSFDDADQRLFEAFVIFCGLGINNTIMYDQVKKSWAKQSVALDVLSYHATCSKAEVDKFKAANIPLVSELGIDDIHFDDFSLDVDAMITAALRMFMELGMVQKFKIDYETLCRWLLTVRKNYRMVLYHNWRHAFNVCQLMFAMLTTAGFQEILTEIEILALIVGCLCHDLDHRGTNNAFQAKSGSALAQLYGTSATLEHHHFNHAVMILQSEGHNIFANLSSKDYSDLMQLLKQSILATDLTLYFERRTEFFELVSKGGYDWNIKNHREVFRSMLMTACDLGAVTKPWEISRQAAELVTSEFFEQGDRERSELKLTPSAIFDRNRKHELPRLQLEWIDSICMPLYECLVKLNVKLKPMLDSVAVNRGKWEELHQKRLPSQAASLSSFSSSFTTSLKDIN</sequence>
<dbReference type="InterPro" id="IPR023088">
    <property type="entry name" value="PDEase"/>
</dbReference>
<dbReference type="EC" id="3.1.4.-" evidence="8"/>
<feature type="binding site" evidence="7">
    <location>
        <position position="784"/>
    </location>
    <ligand>
        <name>Zn(2+)</name>
        <dbReference type="ChEBI" id="CHEBI:29105"/>
        <label>1</label>
    </ligand>
</feature>
<dbReference type="SMART" id="SM00065">
    <property type="entry name" value="GAF"/>
    <property type="match status" value="2"/>
</dbReference>
<evidence type="ECO:0000256" key="8">
    <source>
        <dbReference type="RuleBase" id="RU363067"/>
    </source>
</evidence>
<dbReference type="InterPro" id="IPR002073">
    <property type="entry name" value="PDEase_catalytic_dom"/>
</dbReference>
<feature type="binding site" evidence="6">
    <location>
        <position position="784"/>
    </location>
    <ligand>
        <name>AMP</name>
        <dbReference type="ChEBI" id="CHEBI:456215"/>
    </ligand>
</feature>
<comment type="cofactor">
    <cofactor evidence="8">
        <name>a divalent metal cation</name>
        <dbReference type="ChEBI" id="CHEBI:60240"/>
    </cofactor>
    <text evidence="8">Binds 2 divalent metal cations per subunit. Site 1 may preferentially bind zinc ions, while site 2 has a preference for magnesium and/or manganese ions.</text>
</comment>
<dbReference type="InterPro" id="IPR023174">
    <property type="entry name" value="PDEase_CS"/>
</dbReference>
<evidence type="ECO:0000313" key="12">
    <source>
        <dbReference type="Proteomes" id="UP000694408"/>
    </source>
</evidence>
<dbReference type="InterPro" id="IPR003018">
    <property type="entry name" value="GAF"/>
</dbReference>
<reference evidence="11" key="2">
    <citation type="submission" date="2025-09" db="UniProtKB">
        <authorList>
            <consortium name="Ensembl"/>
        </authorList>
    </citation>
    <scope>IDENTIFICATION</scope>
</reference>
<dbReference type="InterPro" id="IPR029016">
    <property type="entry name" value="GAF-like_dom_sf"/>
</dbReference>
<feature type="binding site" evidence="6">
    <location>
        <position position="673"/>
    </location>
    <ligand>
        <name>AMP</name>
        <dbReference type="ChEBI" id="CHEBI:456215"/>
    </ligand>
</feature>
<feature type="binding site" evidence="7">
    <location>
        <position position="673"/>
    </location>
    <ligand>
        <name>Zn(2+)</name>
        <dbReference type="ChEBI" id="CHEBI:29105"/>
        <label>1</label>
    </ligand>
</feature>
<evidence type="ECO:0000256" key="7">
    <source>
        <dbReference type="PIRSR" id="PIRSR623088-3"/>
    </source>
</evidence>
<dbReference type="AlphaFoldDB" id="A0A8C5JEQ5"/>
<dbReference type="InterPro" id="IPR036971">
    <property type="entry name" value="PDEase_catalytic_dom_sf"/>
</dbReference>